<evidence type="ECO:0000256" key="9">
    <source>
        <dbReference type="ARBA" id="ARBA00022679"/>
    </source>
</evidence>
<accession>A0ABW4BHF0</accession>
<evidence type="ECO:0000256" key="2">
    <source>
        <dbReference type="ARBA" id="ARBA00004496"/>
    </source>
</evidence>
<evidence type="ECO:0000256" key="1">
    <source>
        <dbReference type="ARBA" id="ARBA00002634"/>
    </source>
</evidence>
<feature type="domain" description="tRNA methyltransferase TRMD/TRM10-type" evidence="17">
    <location>
        <begin position="1"/>
        <end position="222"/>
    </location>
</feature>
<evidence type="ECO:0000256" key="5">
    <source>
        <dbReference type="ARBA" id="ARBA00012807"/>
    </source>
</evidence>
<dbReference type="PANTHER" id="PTHR46417">
    <property type="entry name" value="TRNA (GUANINE-N(1)-)-METHYLTRANSFERASE"/>
    <property type="match status" value="1"/>
</dbReference>
<evidence type="ECO:0000256" key="13">
    <source>
        <dbReference type="ARBA" id="ARBA00033392"/>
    </source>
</evidence>
<name>A0ABW4BHF0_9LACO</name>
<evidence type="ECO:0000256" key="10">
    <source>
        <dbReference type="ARBA" id="ARBA00022691"/>
    </source>
</evidence>
<comment type="subcellular location">
    <subcellularLocation>
        <location evidence="2 15 16">Cytoplasm</location>
    </subcellularLocation>
</comment>
<keyword evidence="9 15" id="KW-0808">Transferase</keyword>
<comment type="similarity">
    <text evidence="3 15 16">Belongs to the RNA methyltransferase TrmD family.</text>
</comment>
<protein>
    <recommendedName>
        <fullName evidence="6 15">tRNA (guanine-N(1)-)-methyltransferase</fullName>
        <ecNumber evidence="5 15">2.1.1.228</ecNumber>
    </recommendedName>
    <alternativeName>
        <fullName evidence="12 15">M1G-methyltransferase</fullName>
    </alternativeName>
    <alternativeName>
        <fullName evidence="13 15">tRNA [GM37] methyltransferase</fullName>
    </alternativeName>
</protein>
<dbReference type="EC" id="2.1.1.228" evidence="5 15"/>
<evidence type="ECO:0000256" key="15">
    <source>
        <dbReference type="HAMAP-Rule" id="MF_00605"/>
    </source>
</evidence>
<evidence type="ECO:0000256" key="12">
    <source>
        <dbReference type="ARBA" id="ARBA00029736"/>
    </source>
</evidence>
<keyword evidence="10 15" id="KW-0949">S-adenosyl-L-methionine</keyword>
<dbReference type="InterPro" id="IPR029028">
    <property type="entry name" value="Alpha/beta_knot_MTases"/>
</dbReference>
<dbReference type="CDD" id="cd18080">
    <property type="entry name" value="TrmD-like"/>
    <property type="match status" value="1"/>
</dbReference>
<feature type="binding site" evidence="15">
    <location>
        <position position="112"/>
    </location>
    <ligand>
        <name>S-adenosyl-L-methionine</name>
        <dbReference type="ChEBI" id="CHEBI:59789"/>
    </ligand>
</feature>
<organism evidence="18 19">
    <name type="scientific">Lacticaseibacillus suilingensis</name>
    <dbReference type="NCBI Taxonomy" id="2799577"/>
    <lineage>
        <taxon>Bacteria</taxon>
        <taxon>Bacillati</taxon>
        <taxon>Bacillota</taxon>
        <taxon>Bacilli</taxon>
        <taxon>Lactobacillales</taxon>
        <taxon>Lactobacillaceae</taxon>
        <taxon>Lacticaseibacillus</taxon>
    </lineage>
</organism>
<evidence type="ECO:0000256" key="7">
    <source>
        <dbReference type="ARBA" id="ARBA00022490"/>
    </source>
</evidence>
<dbReference type="EMBL" id="JBHTOA010000031">
    <property type="protein sequence ID" value="MFD1399180.1"/>
    <property type="molecule type" value="Genomic_DNA"/>
</dbReference>
<dbReference type="Pfam" id="PF01746">
    <property type="entry name" value="tRNA_m1G_MT"/>
    <property type="match status" value="1"/>
</dbReference>
<evidence type="ECO:0000256" key="16">
    <source>
        <dbReference type="RuleBase" id="RU003464"/>
    </source>
</evidence>
<dbReference type="HAMAP" id="MF_00605">
    <property type="entry name" value="TrmD"/>
    <property type="match status" value="1"/>
</dbReference>
<dbReference type="InterPro" id="IPR016009">
    <property type="entry name" value="tRNA_MeTrfase_TRMD/TRM10"/>
</dbReference>
<evidence type="ECO:0000256" key="3">
    <source>
        <dbReference type="ARBA" id="ARBA00007630"/>
    </source>
</evidence>
<keyword evidence="7 15" id="KW-0963">Cytoplasm</keyword>
<dbReference type="Proteomes" id="UP001597199">
    <property type="component" value="Unassembled WGS sequence"/>
</dbReference>
<dbReference type="RefSeq" id="WP_204118167.1">
    <property type="nucleotide sequence ID" value="NZ_BOLV01000002.1"/>
</dbReference>
<dbReference type="Gene3D" id="3.40.1280.10">
    <property type="match status" value="1"/>
</dbReference>
<evidence type="ECO:0000256" key="6">
    <source>
        <dbReference type="ARBA" id="ARBA00014679"/>
    </source>
</evidence>
<dbReference type="InterPro" id="IPR023148">
    <property type="entry name" value="tRNA_m1G_MeTrfase_C_sf"/>
</dbReference>
<dbReference type="InterPro" id="IPR029026">
    <property type="entry name" value="tRNA_m1G_MTases_N"/>
</dbReference>
<evidence type="ECO:0000259" key="17">
    <source>
        <dbReference type="Pfam" id="PF01746"/>
    </source>
</evidence>
<dbReference type="GO" id="GO:0052906">
    <property type="term" value="F:tRNA (guanine(37)-N1)-methyltransferase activity"/>
    <property type="evidence" value="ECO:0007669"/>
    <property type="project" value="UniProtKB-EC"/>
</dbReference>
<dbReference type="NCBIfam" id="NF000648">
    <property type="entry name" value="PRK00026.1"/>
    <property type="match status" value="1"/>
</dbReference>
<comment type="catalytic activity">
    <reaction evidence="14 15 16">
        <text>guanosine(37) in tRNA + S-adenosyl-L-methionine = N(1)-methylguanosine(37) in tRNA + S-adenosyl-L-homocysteine + H(+)</text>
        <dbReference type="Rhea" id="RHEA:36899"/>
        <dbReference type="Rhea" id="RHEA-COMP:10145"/>
        <dbReference type="Rhea" id="RHEA-COMP:10147"/>
        <dbReference type="ChEBI" id="CHEBI:15378"/>
        <dbReference type="ChEBI" id="CHEBI:57856"/>
        <dbReference type="ChEBI" id="CHEBI:59789"/>
        <dbReference type="ChEBI" id="CHEBI:73542"/>
        <dbReference type="ChEBI" id="CHEBI:74269"/>
        <dbReference type="EC" id="2.1.1.228"/>
    </reaction>
</comment>
<evidence type="ECO:0000256" key="11">
    <source>
        <dbReference type="ARBA" id="ARBA00022694"/>
    </source>
</evidence>
<dbReference type="PIRSF" id="PIRSF000386">
    <property type="entry name" value="tRNA_mtase"/>
    <property type="match status" value="1"/>
</dbReference>
<dbReference type="PANTHER" id="PTHR46417:SF1">
    <property type="entry name" value="TRNA (GUANINE-N(1)-)-METHYLTRANSFERASE"/>
    <property type="match status" value="1"/>
</dbReference>
<evidence type="ECO:0000256" key="8">
    <source>
        <dbReference type="ARBA" id="ARBA00022603"/>
    </source>
</evidence>
<dbReference type="SUPFAM" id="SSF75217">
    <property type="entry name" value="alpha/beta knot"/>
    <property type="match status" value="1"/>
</dbReference>
<dbReference type="GO" id="GO:0032259">
    <property type="term" value="P:methylation"/>
    <property type="evidence" value="ECO:0007669"/>
    <property type="project" value="UniProtKB-KW"/>
</dbReference>
<evidence type="ECO:0000313" key="19">
    <source>
        <dbReference type="Proteomes" id="UP001597199"/>
    </source>
</evidence>
<dbReference type="InterPro" id="IPR002649">
    <property type="entry name" value="tRNA_m1G_MeTrfase_TrmD"/>
</dbReference>
<keyword evidence="19" id="KW-1185">Reference proteome</keyword>
<comment type="caution">
    <text evidence="18">The sequence shown here is derived from an EMBL/GenBank/DDBJ whole genome shotgun (WGS) entry which is preliminary data.</text>
</comment>
<proteinExistence type="inferred from homology"/>
<gene>
    <name evidence="15 18" type="primary">trmD</name>
    <name evidence="18" type="ORF">ACFQ41_07640</name>
</gene>
<keyword evidence="11 15" id="KW-0819">tRNA processing</keyword>
<sequence length="253" mass="28290">MRIDVLSLFPGMFAPLTESIMGKALEKGLLDFAVTDFRQYSHDKHNHVDDTPYGGGAGMLLKPEPIFEAMDDLTAQHPGPKRVILLDPAGKRFDQTEAKQLAQADHLVFICGHYEGYDERIRSLVTDEYSLGDFVVTGGEMPAMIMIDAIARLLPGVLGNAESAPTDSFENGLLEYPEYTRPPEYRGMAVPEVLQNGNHQLIAQWRLKESLRRTWQRRPDLLDGLALDQNAQKLLAEVKREARTIDAGEPETD</sequence>
<evidence type="ECO:0000256" key="14">
    <source>
        <dbReference type="ARBA" id="ARBA00047783"/>
    </source>
</evidence>
<evidence type="ECO:0000313" key="18">
    <source>
        <dbReference type="EMBL" id="MFD1399180.1"/>
    </source>
</evidence>
<reference evidence="19" key="1">
    <citation type="journal article" date="2019" name="Int. J. Syst. Evol. Microbiol.">
        <title>The Global Catalogue of Microorganisms (GCM) 10K type strain sequencing project: providing services to taxonomists for standard genome sequencing and annotation.</title>
        <authorList>
            <consortium name="The Broad Institute Genomics Platform"/>
            <consortium name="The Broad Institute Genome Sequencing Center for Infectious Disease"/>
            <person name="Wu L."/>
            <person name="Ma J."/>
        </authorList>
    </citation>
    <scope>NUCLEOTIDE SEQUENCE [LARGE SCALE GENOMIC DNA]</scope>
    <source>
        <strain evidence="19">CCM 9110</strain>
    </source>
</reference>
<dbReference type="NCBIfam" id="TIGR00088">
    <property type="entry name" value="trmD"/>
    <property type="match status" value="1"/>
</dbReference>
<comment type="function">
    <text evidence="1 15 16">Specifically methylates guanosine-37 in various tRNAs.</text>
</comment>
<comment type="subunit">
    <text evidence="4 15 16">Homodimer.</text>
</comment>
<feature type="binding site" evidence="15">
    <location>
        <begin position="131"/>
        <end position="136"/>
    </location>
    <ligand>
        <name>S-adenosyl-L-methionine</name>
        <dbReference type="ChEBI" id="CHEBI:59789"/>
    </ligand>
</feature>
<evidence type="ECO:0000256" key="4">
    <source>
        <dbReference type="ARBA" id="ARBA00011738"/>
    </source>
</evidence>
<dbReference type="Gene3D" id="1.10.1270.20">
    <property type="entry name" value="tRNA(m1g37)methyltransferase, domain 2"/>
    <property type="match status" value="1"/>
</dbReference>
<keyword evidence="8 15" id="KW-0489">Methyltransferase</keyword>